<dbReference type="CDD" id="cd00527">
    <property type="entry name" value="IF6"/>
    <property type="match status" value="1"/>
</dbReference>
<name>A0A8X7X4D7_POLSE</name>
<dbReference type="Pfam" id="PF01912">
    <property type="entry name" value="eIF-6"/>
    <property type="match status" value="1"/>
</dbReference>
<proteinExistence type="inferred from homology"/>
<dbReference type="SUPFAM" id="SSF103657">
    <property type="entry name" value="BAR/IMD domain-like"/>
    <property type="match status" value="1"/>
</dbReference>
<keyword evidence="5" id="KW-0539">Nucleus</keyword>
<keyword evidence="10" id="KW-1185">Reference proteome</keyword>
<feature type="compositionally biased region" description="Polar residues" evidence="7">
    <location>
        <begin position="734"/>
        <end position="744"/>
    </location>
</feature>
<dbReference type="SMART" id="SM00654">
    <property type="entry name" value="eIF6"/>
    <property type="match status" value="1"/>
</dbReference>
<dbReference type="Gene3D" id="1.20.1270.60">
    <property type="entry name" value="Arfaptin homology (AH) domain/BAR domain"/>
    <property type="match status" value="1"/>
</dbReference>
<evidence type="ECO:0000256" key="4">
    <source>
        <dbReference type="ARBA" id="ARBA00022917"/>
    </source>
</evidence>
<protein>
    <submittedName>
        <fullName evidence="9">IF6 factor</fullName>
    </submittedName>
</protein>
<evidence type="ECO:0000256" key="7">
    <source>
        <dbReference type="SAM" id="MobiDB-lite"/>
    </source>
</evidence>
<feature type="region of interest" description="Disordered" evidence="7">
    <location>
        <begin position="734"/>
        <end position="760"/>
    </location>
</feature>
<keyword evidence="2" id="KW-0963">Cytoplasm</keyword>
<dbReference type="GO" id="GO:0042256">
    <property type="term" value="P:cytosolic ribosome assembly"/>
    <property type="evidence" value="ECO:0007669"/>
    <property type="project" value="InterPro"/>
</dbReference>
<gene>
    <name evidence="9" type="primary">Eif6</name>
    <name evidence="9" type="ORF">GTO96_0008295</name>
</gene>
<evidence type="ECO:0000313" key="10">
    <source>
        <dbReference type="Proteomes" id="UP000886611"/>
    </source>
</evidence>
<dbReference type="InterPro" id="IPR002769">
    <property type="entry name" value="eIF6"/>
</dbReference>
<dbReference type="NCBIfam" id="TIGR00323">
    <property type="entry name" value="eIF-6"/>
    <property type="match status" value="1"/>
</dbReference>
<evidence type="ECO:0000259" key="8">
    <source>
        <dbReference type="Pfam" id="PF08397"/>
    </source>
</evidence>
<feature type="region of interest" description="Disordered" evidence="7">
    <location>
        <begin position="640"/>
        <end position="660"/>
    </location>
</feature>
<comment type="caution">
    <text evidence="9">The sequence shown here is derived from an EMBL/GenBank/DDBJ whole genome shotgun (WGS) entry which is preliminary data.</text>
</comment>
<dbReference type="InterPro" id="IPR013606">
    <property type="entry name" value="I-BAR_dom"/>
</dbReference>
<sequence length="827" mass="90679">MATRASFENNNEIGCFAKLTNTYCLVAIGGSENFYSVFEGELSETIPVVHASIAGCRIIGRMCIGNRHGLLVPNNTTDQELQHIRNSLPDTVQIQRVEERLSALGNVIACNDYVALVHPDLDRETEEILADVLKVEVFRQTVADQVLVGSYCAFSNRGGLVHPKTSIEDQDELSSLLQVPLVAGTVNRGSDVIAAGMVVNDWCAFCGLDTTSTELSVIESVFRLNEAQLSTIATSMRDSLIDRYKQPVFSVGGKKNKISLVSIENILQVMYKNLFYIHIRGKDDARLQLDSALQDVNDKYMLLEETEKRAVCRALIEERSRFCSFVSMLRPVLVGNCIYLAIESINKNVVTFKMSFCFPYQDEEIGMLGEVTHLQSILEDLTTLTLEPNKLPPASEQVILDLKGSDYNYTYQTPPASPGSTISRKGSISSNYQNASMRHVPSLDSISSSTEALHLRPPSAVIPDGVSQEQMVVMISNLPQKLGTDYPSTENGMVMPPPQNAYTQASDRHRIMNTSVVGKPPTAREHLALALGQGLNSEVSRCSRDSLHCSSGYSTQTTTPSCSEDTIPSHVADYDYISLHGVEEVPDHSDFDKSSTIPRNSDISLNYRKMFQAKRPASTVSLLADPEPFVRPSHVATIRRKPSTKPTFRRGTISGGVPIPISTPQVPIKASHFSGTEKNVIGAGRTGSEEYVGTPVGQVELVHAKQNLCTSTQSLSAISTPYCSFIPSQMHGSTDQLFSGSRPSSYLPPQRHLPVRSPTTTSISENRCFELLEASHTQSLPTQSLVGQEEPADSGDMLTMIRRGVRLRKTITNDRSAPLINLGPQAN</sequence>
<feature type="non-terminal residue" evidence="9">
    <location>
        <position position="827"/>
    </location>
</feature>
<dbReference type="AlphaFoldDB" id="A0A8X7X4D7"/>
<dbReference type="Pfam" id="PF08397">
    <property type="entry name" value="IMD"/>
    <property type="match status" value="1"/>
</dbReference>
<keyword evidence="4" id="KW-0648">Protein biosynthesis</keyword>
<dbReference type="EMBL" id="JAATIS010004524">
    <property type="protein sequence ID" value="KAG2461735.1"/>
    <property type="molecule type" value="Genomic_DNA"/>
</dbReference>
<comment type="subcellular location">
    <subcellularLocation>
        <location evidence="1">Cytoplasm</location>
    </subcellularLocation>
</comment>
<dbReference type="GO" id="GO:0043022">
    <property type="term" value="F:ribosome binding"/>
    <property type="evidence" value="ECO:0007669"/>
    <property type="project" value="InterPro"/>
</dbReference>
<dbReference type="GO" id="GO:0007009">
    <property type="term" value="P:plasma membrane organization"/>
    <property type="evidence" value="ECO:0007669"/>
    <property type="project" value="InterPro"/>
</dbReference>
<evidence type="ECO:0000256" key="3">
    <source>
        <dbReference type="ARBA" id="ARBA00022540"/>
    </source>
</evidence>
<feature type="non-terminal residue" evidence="9">
    <location>
        <position position="1"/>
    </location>
</feature>
<feature type="domain" description="IMD" evidence="8">
    <location>
        <begin position="280"/>
        <end position="340"/>
    </location>
</feature>
<comment type="subunit">
    <text evidence="6">Monomer. Associates with the 60S ribosomal subunit. Interacts with RACK1. Interacts with DICER1, AGO2, TARBP2, MOV10 and RPL7A; they form a large RNA-induced silencing complex (RISC).</text>
</comment>
<dbReference type="PANTHER" id="PTHR10784">
    <property type="entry name" value="TRANSLATION INITIATION FACTOR 6"/>
    <property type="match status" value="1"/>
</dbReference>
<dbReference type="GO" id="GO:0005737">
    <property type="term" value="C:cytoplasm"/>
    <property type="evidence" value="ECO:0007669"/>
    <property type="project" value="UniProtKB-SubCell"/>
</dbReference>
<dbReference type="InterPro" id="IPR027267">
    <property type="entry name" value="AH/BAR_dom_sf"/>
</dbReference>
<keyword evidence="3" id="KW-0396">Initiation factor</keyword>
<evidence type="ECO:0000256" key="2">
    <source>
        <dbReference type="ARBA" id="ARBA00022490"/>
    </source>
</evidence>
<dbReference type="Proteomes" id="UP000886611">
    <property type="component" value="Unassembled WGS sequence"/>
</dbReference>
<accession>A0A8X7X4D7</accession>
<evidence type="ECO:0000256" key="5">
    <source>
        <dbReference type="ARBA" id="ARBA00023242"/>
    </source>
</evidence>
<evidence type="ECO:0000256" key="6">
    <source>
        <dbReference type="ARBA" id="ARBA00062592"/>
    </source>
</evidence>
<organism evidence="9 10">
    <name type="scientific">Polypterus senegalus</name>
    <name type="common">Senegal bichir</name>
    <dbReference type="NCBI Taxonomy" id="55291"/>
    <lineage>
        <taxon>Eukaryota</taxon>
        <taxon>Metazoa</taxon>
        <taxon>Chordata</taxon>
        <taxon>Craniata</taxon>
        <taxon>Vertebrata</taxon>
        <taxon>Euteleostomi</taxon>
        <taxon>Actinopterygii</taxon>
        <taxon>Polypteriformes</taxon>
        <taxon>Polypteridae</taxon>
        <taxon>Polypterus</taxon>
    </lineage>
</organism>
<evidence type="ECO:0000256" key="1">
    <source>
        <dbReference type="ARBA" id="ARBA00004496"/>
    </source>
</evidence>
<reference evidence="9 10" key="1">
    <citation type="journal article" date="2021" name="Cell">
        <title>Tracing the genetic footprints of vertebrate landing in non-teleost ray-finned fishes.</title>
        <authorList>
            <person name="Bi X."/>
            <person name="Wang K."/>
            <person name="Yang L."/>
            <person name="Pan H."/>
            <person name="Jiang H."/>
            <person name="Wei Q."/>
            <person name="Fang M."/>
            <person name="Yu H."/>
            <person name="Zhu C."/>
            <person name="Cai Y."/>
            <person name="He Y."/>
            <person name="Gan X."/>
            <person name="Zeng H."/>
            <person name="Yu D."/>
            <person name="Zhu Y."/>
            <person name="Jiang H."/>
            <person name="Qiu Q."/>
            <person name="Yang H."/>
            <person name="Zhang Y.E."/>
            <person name="Wang W."/>
            <person name="Zhu M."/>
            <person name="He S."/>
            <person name="Zhang G."/>
        </authorList>
    </citation>
    <scope>NUCLEOTIDE SEQUENCE [LARGE SCALE GENOMIC DNA]</scope>
    <source>
        <strain evidence="9">Bchr_013</strain>
    </source>
</reference>
<dbReference type="HAMAP" id="MF_00032">
    <property type="entry name" value="eIF_6"/>
    <property type="match status" value="1"/>
</dbReference>
<dbReference type="GO" id="GO:0003743">
    <property type="term" value="F:translation initiation factor activity"/>
    <property type="evidence" value="ECO:0007669"/>
    <property type="project" value="UniProtKB-KW"/>
</dbReference>
<evidence type="ECO:0000313" key="9">
    <source>
        <dbReference type="EMBL" id="KAG2461735.1"/>
    </source>
</evidence>
<dbReference type="CDD" id="cd22060">
    <property type="entry name" value="WH2_MTSS1"/>
    <property type="match status" value="1"/>
</dbReference>
<dbReference type="SUPFAM" id="SSF55909">
    <property type="entry name" value="Pentein"/>
    <property type="match status" value="1"/>
</dbReference>
<dbReference type="Gene3D" id="3.75.10.10">
    <property type="entry name" value="L-arginine/glycine Amidinotransferase, Chain A"/>
    <property type="match status" value="1"/>
</dbReference>
<dbReference type="FunFam" id="3.75.10.10:FF:000001">
    <property type="entry name" value="Eukaryotic translation initiation factor 6"/>
    <property type="match status" value="1"/>
</dbReference>